<feature type="transmembrane region" description="Helical" evidence="1">
    <location>
        <begin position="90"/>
        <end position="112"/>
    </location>
</feature>
<organism evidence="2 3">
    <name type="scientific">Candidatus Yanofskybacteria bacterium RIFCSPHIGHO2_01_FULL_41_53</name>
    <dbReference type="NCBI Taxonomy" id="1802663"/>
    <lineage>
        <taxon>Bacteria</taxon>
        <taxon>Candidatus Yanofskyibacteriota</taxon>
    </lineage>
</organism>
<evidence type="ECO:0000256" key="1">
    <source>
        <dbReference type="SAM" id="Phobius"/>
    </source>
</evidence>
<gene>
    <name evidence="2" type="ORF">A2650_01710</name>
</gene>
<keyword evidence="1" id="KW-0812">Transmembrane</keyword>
<name>A0A1F8EJU2_9BACT</name>
<dbReference type="EMBL" id="MGJD01000018">
    <property type="protein sequence ID" value="OGN00620.1"/>
    <property type="molecule type" value="Genomic_DNA"/>
</dbReference>
<feature type="transmembrane region" description="Helical" evidence="1">
    <location>
        <begin position="12"/>
        <end position="30"/>
    </location>
</feature>
<evidence type="ECO:0000313" key="2">
    <source>
        <dbReference type="EMBL" id="OGN00620.1"/>
    </source>
</evidence>
<dbReference type="Proteomes" id="UP000177117">
    <property type="component" value="Unassembled WGS sequence"/>
</dbReference>
<accession>A0A1F8EJU2</accession>
<sequence length="113" mass="13814">MDGKKHCDFGPIFWAHLFYIILIYISPFWLDWRWMPLGVIGMYLQWYYFGGCFLTKLEFGESEHNNFNWYYLNRLGFNVSLKRVKIFTDYLIPIFLFVFAFVWQFILGHAAWL</sequence>
<protein>
    <submittedName>
        <fullName evidence="2">Uncharacterized protein</fullName>
    </submittedName>
</protein>
<reference evidence="2 3" key="1">
    <citation type="journal article" date="2016" name="Nat. Commun.">
        <title>Thousands of microbial genomes shed light on interconnected biogeochemical processes in an aquifer system.</title>
        <authorList>
            <person name="Anantharaman K."/>
            <person name="Brown C.T."/>
            <person name="Hug L.A."/>
            <person name="Sharon I."/>
            <person name="Castelle C.J."/>
            <person name="Probst A.J."/>
            <person name="Thomas B.C."/>
            <person name="Singh A."/>
            <person name="Wilkins M.J."/>
            <person name="Karaoz U."/>
            <person name="Brodie E.L."/>
            <person name="Williams K.H."/>
            <person name="Hubbard S.S."/>
            <person name="Banfield J.F."/>
        </authorList>
    </citation>
    <scope>NUCLEOTIDE SEQUENCE [LARGE SCALE GENOMIC DNA]</scope>
</reference>
<dbReference type="AlphaFoldDB" id="A0A1F8EJU2"/>
<comment type="caution">
    <text evidence="2">The sequence shown here is derived from an EMBL/GenBank/DDBJ whole genome shotgun (WGS) entry which is preliminary data.</text>
</comment>
<evidence type="ECO:0000313" key="3">
    <source>
        <dbReference type="Proteomes" id="UP000177117"/>
    </source>
</evidence>
<proteinExistence type="predicted"/>
<keyword evidence="1" id="KW-0472">Membrane</keyword>
<keyword evidence="1" id="KW-1133">Transmembrane helix</keyword>